<sequence>RRSHSSAFKAQVALAAIKEEKTITELAGLYGVHATQITKWKKQALDSLSEIFS</sequence>
<comment type="caution">
    <text evidence="1">The sequence shown here is derived from an EMBL/GenBank/DDBJ whole genome shotgun (WGS) entry which is preliminary data.</text>
</comment>
<dbReference type="Proteomes" id="UP000230119">
    <property type="component" value="Unassembled WGS sequence"/>
</dbReference>
<dbReference type="Pfam" id="PF01527">
    <property type="entry name" value="HTH_Tnp_1"/>
    <property type="match status" value="1"/>
</dbReference>
<protein>
    <submittedName>
        <fullName evidence="1">IS3 family transposase</fullName>
    </submittedName>
</protein>
<name>A0A2M7BR44_9BACT</name>
<evidence type="ECO:0000313" key="1">
    <source>
        <dbReference type="EMBL" id="PIV07959.1"/>
    </source>
</evidence>
<evidence type="ECO:0000313" key="2">
    <source>
        <dbReference type="Proteomes" id="UP000230119"/>
    </source>
</evidence>
<proteinExistence type="predicted"/>
<dbReference type="AlphaFoldDB" id="A0A2M7BR44"/>
<dbReference type="SUPFAM" id="SSF48295">
    <property type="entry name" value="TrpR-like"/>
    <property type="match status" value="1"/>
</dbReference>
<organism evidence="1 2">
    <name type="scientific">Candidatus Roizmanbacteria bacterium CG03_land_8_20_14_0_80_39_12</name>
    <dbReference type="NCBI Taxonomy" id="1974847"/>
    <lineage>
        <taxon>Bacteria</taxon>
        <taxon>Candidatus Roizmaniibacteriota</taxon>
    </lineage>
</organism>
<dbReference type="GO" id="GO:0043565">
    <property type="term" value="F:sequence-specific DNA binding"/>
    <property type="evidence" value="ECO:0007669"/>
    <property type="project" value="InterPro"/>
</dbReference>
<dbReference type="GO" id="GO:0006313">
    <property type="term" value="P:DNA transposition"/>
    <property type="evidence" value="ECO:0007669"/>
    <property type="project" value="InterPro"/>
</dbReference>
<dbReference type="InterPro" id="IPR002514">
    <property type="entry name" value="Transposase_8"/>
</dbReference>
<gene>
    <name evidence="1" type="ORF">COS52_05210</name>
</gene>
<feature type="non-terminal residue" evidence="1">
    <location>
        <position position="1"/>
    </location>
</feature>
<dbReference type="EMBL" id="PEVA01000220">
    <property type="protein sequence ID" value="PIV07959.1"/>
    <property type="molecule type" value="Genomic_DNA"/>
</dbReference>
<dbReference type="InterPro" id="IPR010921">
    <property type="entry name" value="Trp_repressor/repl_initiator"/>
</dbReference>
<reference evidence="2" key="1">
    <citation type="submission" date="2017-09" db="EMBL/GenBank/DDBJ databases">
        <title>Depth-based differentiation of microbial function through sediment-hosted aquifers and enrichment of novel symbionts in the deep terrestrial subsurface.</title>
        <authorList>
            <person name="Probst A.J."/>
            <person name="Ladd B."/>
            <person name="Jarett J.K."/>
            <person name="Geller-Mcgrath D.E."/>
            <person name="Sieber C.M.K."/>
            <person name="Emerson J.B."/>
            <person name="Anantharaman K."/>
            <person name="Thomas B.C."/>
            <person name="Malmstrom R."/>
            <person name="Stieglmeier M."/>
            <person name="Klingl A."/>
            <person name="Woyke T."/>
            <person name="Ryan C.M."/>
            <person name="Banfield J.F."/>
        </authorList>
    </citation>
    <scope>NUCLEOTIDE SEQUENCE [LARGE SCALE GENOMIC DNA]</scope>
</reference>
<accession>A0A2M7BR44</accession>
<dbReference type="GO" id="GO:0004803">
    <property type="term" value="F:transposase activity"/>
    <property type="evidence" value="ECO:0007669"/>
    <property type="project" value="InterPro"/>
</dbReference>